<dbReference type="Proteomes" id="UP001154329">
    <property type="component" value="Chromosome 1"/>
</dbReference>
<feature type="domain" description="HAT C-terminal dimerisation" evidence="2">
    <location>
        <begin position="104"/>
        <end position="171"/>
    </location>
</feature>
<reference evidence="3" key="2">
    <citation type="submission" date="2022-10" db="EMBL/GenBank/DDBJ databases">
        <authorList>
            <consortium name="ENA_rothamsted_submissions"/>
            <consortium name="culmorum"/>
            <person name="King R."/>
        </authorList>
    </citation>
    <scope>NUCLEOTIDE SEQUENCE</scope>
</reference>
<organism evidence="3 4">
    <name type="scientific">Aphis gossypii</name>
    <name type="common">Cotton aphid</name>
    <dbReference type="NCBI Taxonomy" id="80765"/>
    <lineage>
        <taxon>Eukaryota</taxon>
        <taxon>Metazoa</taxon>
        <taxon>Ecdysozoa</taxon>
        <taxon>Arthropoda</taxon>
        <taxon>Hexapoda</taxon>
        <taxon>Insecta</taxon>
        <taxon>Pterygota</taxon>
        <taxon>Neoptera</taxon>
        <taxon>Paraneoptera</taxon>
        <taxon>Hemiptera</taxon>
        <taxon>Sternorrhyncha</taxon>
        <taxon>Aphidomorpha</taxon>
        <taxon>Aphidoidea</taxon>
        <taxon>Aphididae</taxon>
        <taxon>Aphidini</taxon>
        <taxon>Aphis</taxon>
        <taxon>Aphis</taxon>
    </lineage>
</organism>
<evidence type="ECO:0000313" key="3">
    <source>
        <dbReference type="EMBL" id="CAH1714601.1"/>
    </source>
</evidence>
<name>A0A9P0IR62_APHGO</name>
<dbReference type="EMBL" id="OU899034">
    <property type="protein sequence ID" value="CAH1714601.1"/>
    <property type="molecule type" value="Genomic_DNA"/>
</dbReference>
<keyword evidence="4" id="KW-1185">Reference proteome</keyword>
<evidence type="ECO:0000313" key="4">
    <source>
        <dbReference type="Proteomes" id="UP001154329"/>
    </source>
</evidence>
<sequence length="173" mass="19565">MCTLTAEKKQKAIDHLIKTWTLKESIAGNQNLNENLAGSTNEMVIEVDEQICDNEDPFEEFLISCSSSQNPSLNESNESQSLSSSRQSMREKIEDFGRVERLTYKADVINYWKENKIAKPELFELAQILMAVPATQVSVERSFSGLKFILSDLRSSLSSDILEDILIIRGNNQ</sequence>
<dbReference type="InterPro" id="IPR008906">
    <property type="entry name" value="HATC_C_dom"/>
</dbReference>
<gene>
    <name evidence="3" type="ORF">APHIGO_LOCUS2845</name>
</gene>
<feature type="region of interest" description="Disordered" evidence="1">
    <location>
        <begin position="67"/>
        <end position="87"/>
    </location>
</feature>
<dbReference type="AlphaFoldDB" id="A0A9P0IR62"/>
<dbReference type="SUPFAM" id="SSF53098">
    <property type="entry name" value="Ribonuclease H-like"/>
    <property type="match status" value="1"/>
</dbReference>
<protein>
    <recommendedName>
        <fullName evidence="2">HAT C-terminal dimerisation domain-containing protein</fullName>
    </recommendedName>
</protein>
<dbReference type="InterPro" id="IPR012337">
    <property type="entry name" value="RNaseH-like_sf"/>
</dbReference>
<dbReference type="GO" id="GO:0046983">
    <property type="term" value="F:protein dimerization activity"/>
    <property type="evidence" value="ECO:0007669"/>
    <property type="project" value="InterPro"/>
</dbReference>
<accession>A0A9P0IR62</accession>
<dbReference type="Pfam" id="PF05699">
    <property type="entry name" value="Dimer_Tnp_hAT"/>
    <property type="match status" value="1"/>
</dbReference>
<proteinExistence type="predicted"/>
<evidence type="ECO:0000256" key="1">
    <source>
        <dbReference type="SAM" id="MobiDB-lite"/>
    </source>
</evidence>
<evidence type="ECO:0000259" key="2">
    <source>
        <dbReference type="Pfam" id="PF05699"/>
    </source>
</evidence>
<reference evidence="3" key="1">
    <citation type="submission" date="2022-02" db="EMBL/GenBank/DDBJ databases">
        <authorList>
            <person name="King R."/>
        </authorList>
    </citation>
    <scope>NUCLEOTIDE SEQUENCE</scope>
</reference>